<sequence>MKPLPRPCIFGMLVLITASGALTHCSSDKTYLSKPVNMSDLRNINPRGYLNSLTPHEREAAAMEMGSREMESRKIERSKFIR</sequence>
<keyword evidence="2" id="KW-0732">Signal</keyword>
<dbReference type="Proteomes" id="UP000590740">
    <property type="component" value="Unassembled WGS sequence"/>
</dbReference>
<evidence type="ECO:0000313" key="3">
    <source>
        <dbReference type="EMBL" id="MBB5030588.1"/>
    </source>
</evidence>
<evidence type="ECO:0000256" key="1">
    <source>
        <dbReference type="SAM" id="MobiDB-lite"/>
    </source>
</evidence>
<evidence type="ECO:0000313" key="4">
    <source>
        <dbReference type="Proteomes" id="UP000590740"/>
    </source>
</evidence>
<proteinExistence type="predicted"/>
<protein>
    <recommendedName>
        <fullName evidence="5">Lipoprotein</fullName>
    </recommendedName>
</protein>
<dbReference type="EMBL" id="JACHIG010000001">
    <property type="protein sequence ID" value="MBB5030588.1"/>
    <property type="molecule type" value="Genomic_DNA"/>
</dbReference>
<organism evidence="3 4">
    <name type="scientific">Prosthecobacter vanneervenii</name>
    <dbReference type="NCBI Taxonomy" id="48466"/>
    <lineage>
        <taxon>Bacteria</taxon>
        <taxon>Pseudomonadati</taxon>
        <taxon>Verrucomicrobiota</taxon>
        <taxon>Verrucomicrobiia</taxon>
        <taxon>Verrucomicrobiales</taxon>
        <taxon>Verrucomicrobiaceae</taxon>
        <taxon>Prosthecobacter</taxon>
    </lineage>
</organism>
<accession>A0A7W8DI25</accession>
<dbReference type="RefSeq" id="WP_184337380.1">
    <property type="nucleotide sequence ID" value="NZ_JACHIG010000001.1"/>
</dbReference>
<name>A0A7W8DI25_9BACT</name>
<feature type="region of interest" description="Disordered" evidence="1">
    <location>
        <begin position="62"/>
        <end position="82"/>
    </location>
</feature>
<feature type="signal peptide" evidence="2">
    <location>
        <begin position="1"/>
        <end position="23"/>
    </location>
</feature>
<reference evidence="3 4" key="1">
    <citation type="submission" date="2020-08" db="EMBL/GenBank/DDBJ databases">
        <title>Genomic Encyclopedia of Type Strains, Phase IV (KMG-IV): sequencing the most valuable type-strain genomes for metagenomic binning, comparative biology and taxonomic classification.</title>
        <authorList>
            <person name="Goeker M."/>
        </authorList>
    </citation>
    <scope>NUCLEOTIDE SEQUENCE [LARGE SCALE GENOMIC DNA]</scope>
    <source>
        <strain evidence="3 4">DSM 12252</strain>
    </source>
</reference>
<feature type="chain" id="PRO_5030703186" description="Lipoprotein" evidence="2">
    <location>
        <begin position="24"/>
        <end position="82"/>
    </location>
</feature>
<gene>
    <name evidence="3" type="ORF">HNQ65_000142</name>
</gene>
<comment type="caution">
    <text evidence="3">The sequence shown here is derived from an EMBL/GenBank/DDBJ whole genome shotgun (WGS) entry which is preliminary data.</text>
</comment>
<evidence type="ECO:0008006" key="5">
    <source>
        <dbReference type="Google" id="ProtNLM"/>
    </source>
</evidence>
<dbReference type="AlphaFoldDB" id="A0A7W8DI25"/>
<keyword evidence="4" id="KW-1185">Reference proteome</keyword>
<evidence type="ECO:0000256" key="2">
    <source>
        <dbReference type="SAM" id="SignalP"/>
    </source>
</evidence>